<feature type="region of interest" description="Disordered" evidence="1">
    <location>
        <begin position="452"/>
        <end position="472"/>
    </location>
</feature>
<feature type="region of interest" description="Disordered" evidence="1">
    <location>
        <begin position="53"/>
        <end position="73"/>
    </location>
</feature>
<feature type="compositionally biased region" description="Low complexity" evidence="1">
    <location>
        <begin position="401"/>
        <end position="419"/>
    </location>
</feature>
<feature type="compositionally biased region" description="Polar residues" evidence="1">
    <location>
        <begin position="327"/>
        <end position="351"/>
    </location>
</feature>
<organism evidence="2 3">
    <name type="scientific">Seiridium unicorne</name>
    <dbReference type="NCBI Taxonomy" id="138068"/>
    <lineage>
        <taxon>Eukaryota</taxon>
        <taxon>Fungi</taxon>
        <taxon>Dikarya</taxon>
        <taxon>Ascomycota</taxon>
        <taxon>Pezizomycotina</taxon>
        <taxon>Sordariomycetes</taxon>
        <taxon>Xylariomycetidae</taxon>
        <taxon>Amphisphaeriales</taxon>
        <taxon>Sporocadaceae</taxon>
        <taxon>Seiridium</taxon>
    </lineage>
</organism>
<evidence type="ECO:0000313" key="3">
    <source>
        <dbReference type="Proteomes" id="UP001408356"/>
    </source>
</evidence>
<feature type="compositionally biased region" description="Polar residues" evidence="1">
    <location>
        <begin position="503"/>
        <end position="521"/>
    </location>
</feature>
<proteinExistence type="predicted"/>
<feature type="region of interest" description="Disordered" evidence="1">
    <location>
        <begin position="130"/>
        <end position="153"/>
    </location>
</feature>
<feature type="compositionally biased region" description="Low complexity" evidence="1">
    <location>
        <begin position="10"/>
        <end position="33"/>
    </location>
</feature>
<reference evidence="2 3" key="1">
    <citation type="journal article" date="2024" name="J. Plant Pathol.">
        <title>Sequence and assembly of the genome of Seiridium unicorne, isolate CBS 538.82, causal agent of cypress canker disease.</title>
        <authorList>
            <person name="Scali E."/>
            <person name="Rocca G.D."/>
            <person name="Danti R."/>
            <person name="Garbelotto M."/>
            <person name="Barberini S."/>
            <person name="Baroncelli R."/>
            <person name="Emiliani G."/>
        </authorList>
    </citation>
    <scope>NUCLEOTIDE SEQUENCE [LARGE SCALE GENOMIC DNA]</scope>
    <source>
        <strain evidence="2 3">BM-138-508</strain>
    </source>
</reference>
<feature type="compositionally biased region" description="Basic and acidic residues" evidence="1">
    <location>
        <begin position="286"/>
        <end position="307"/>
    </location>
</feature>
<feature type="compositionally biased region" description="Basic and acidic residues" evidence="1">
    <location>
        <begin position="222"/>
        <end position="235"/>
    </location>
</feature>
<evidence type="ECO:0000256" key="1">
    <source>
        <dbReference type="SAM" id="MobiDB-lite"/>
    </source>
</evidence>
<evidence type="ECO:0008006" key="4">
    <source>
        <dbReference type="Google" id="ProtNLM"/>
    </source>
</evidence>
<feature type="compositionally biased region" description="Basic and acidic residues" evidence="1">
    <location>
        <begin position="194"/>
        <end position="213"/>
    </location>
</feature>
<dbReference type="EMBL" id="JARVKF010000068">
    <property type="protein sequence ID" value="KAK9423599.1"/>
    <property type="molecule type" value="Genomic_DNA"/>
</dbReference>
<gene>
    <name evidence="2" type="ORF">SUNI508_04080</name>
</gene>
<sequence length="763" mass="82089">MSPPRRRSARLASTSKVCKQTRPLTAARRATATEPANDVLTFGCFLHQTPKASTHSRLGSVIEGDEEPSQQSTRSLDAIMSSPMPAPKPSTPASAAPVKLAMSEMHPSKVHQTMAPPSSGLKFGFVDINADGKSRDRPSGINQTTPSKTRVPSSSFTFRVASPMGGEMNLGPEARQMMEDLREEAAKHKAQILADREKQRSEEDHEVQDDRRIAKAKGKMGRFSDIHMKEFKKMDSIAARPTGTPAKAPNFTPLKPGVKRSQSKANLDEPGSSVHKTRLAKPLPKVPEKEHERPEPTNKRARQRIEDDTSTVRPVSRDGSQLPRPKSSGNDSTRSGIPRSQTLTNLSTPTKASVARANLTKTPTITLVKSPSKPDLATSIKSAGRAGLGGLVKSPTRPDISSLLKSPSKSGLGGSLKKSATFGNLGASRDIPSLVQTPGRFDRVKSILKRQFSASKPKSHLPQIAGAVPKTPSRTEKAISIIPMTTPGQKFAAKHVEFTPDTKQAALSQNSPSPTKSSIPRSKTLPKLPMPNFRPLDAALSANKDQTEVSYPDLSSYGADGEEDTQISGETKESSVLPEGVPGTFSFRSDHTIRFDSTSPNGFGGSAGQTSLRHVRPSVGPAARMPGAFPTGNEPSSPNKENNDPAFMTGIAHGMSNKKRHRAVWDDEEIKSGISHGISNKKRHRADSVDDDVDQDEGAQRGAKKLRQTPAPAEGQALLAPRLIATPSPLKKKQAGNSRTPSPQKKGISLSRLNMLARPKNRK</sequence>
<comment type="caution">
    <text evidence="2">The sequence shown here is derived from an EMBL/GenBank/DDBJ whole genome shotgun (WGS) entry which is preliminary data.</text>
</comment>
<accession>A0ABR2VAN1</accession>
<dbReference type="Proteomes" id="UP001408356">
    <property type="component" value="Unassembled WGS sequence"/>
</dbReference>
<feature type="region of interest" description="Disordered" evidence="1">
    <location>
        <begin position="183"/>
        <end position="430"/>
    </location>
</feature>
<protein>
    <recommendedName>
        <fullName evidence="4">Erythromycin esterase</fullName>
    </recommendedName>
</protein>
<feature type="region of interest" description="Disordered" evidence="1">
    <location>
        <begin position="503"/>
        <end position="763"/>
    </location>
</feature>
<feature type="compositionally biased region" description="Polar residues" evidence="1">
    <location>
        <begin position="140"/>
        <end position="153"/>
    </location>
</feature>
<keyword evidence="3" id="KW-1185">Reference proteome</keyword>
<evidence type="ECO:0000313" key="2">
    <source>
        <dbReference type="EMBL" id="KAK9423599.1"/>
    </source>
</evidence>
<feature type="region of interest" description="Disordered" evidence="1">
    <location>
        <begin position="1"/>
        <end position="33"/>
    </location>
</feature>
<feature type="compositionally biased region" description="Polar residues" evidence="1">
    <location>
        <begin position="359"/>
        <end position="369"/>
    </location>
</feature>
<name>A0ABR2VAN1_9PEZI</name>